<feature type="compositionally biased region" description="Polar residues" evidence="6">
    <location>
        <begin position="1459"/>
        <end position="1470"/>
    </location>
</feature>
<feature type="compositionally biased region" description="Basic and acidic residues" evidence="6">
    <location>
        <begin position="151"/>
        <end position="165"/>
    </location>
</feature>
<keyword evidence="5 7" id="KW-0472">Membrane</keyword>
<feature type="region of interest" description="Disordered" evidence="6">
    <location>
        <begin position="512"/>
        <end position="542"/>
    </location>
</feature>
<comment type="similarity">
    <text evidence="2">Belongs to the archaeal/bacterial/fungal opsin family.</text>
</comment>
<protein>
    <recommendedName>
        <fullName evidence="9">PAS domain-containing protein</fullName>
    </recommendedName>
</protein>
<dbReference type="SUPFAM" id="SSF81321">
    <property type="entry name" value="Family A G protein-coupled receptor-like"/>
    <property type="match status" value="1"/>
</dbReference>
<comment type="subcellular location">
    <subcellularLocation>
        <location evidence="1">Membrane</location>
        <topology evidence="1">Multi-pass membrane protein</topology>
    </subcellularLocation>
</comment>
<dbReference type="InterPro" id="IPR001425">
    <property type="entry name" value="Arc/bac/fun_rhodopsins"/>
</dbReference>
<feature type="compositionally biased region" description="Polar residues" evidence="6">
    <location>
        <begin position="1522"/>
        <end position="1535"/>
    </location>
</feature>
<reference evidence="8" key="1">
    <citation type="submission" date="2014-11" db="EMBL/GenBank/DDBJ databases">
        <authorList>
            <person name="Otto D Thomas"/>
            <person name="Naeem Raeece"/>
        </authorList>
    </citation>
    <scope>NUCLEOTIDE SEQUENCE</scope>
</reference>
<feature type="compositionally biased region" description="Low complexity" evidence="6">
    <location>
        <begin position="2053"/>
        <end position="2070"/>
    </location>
</feature>
<feature type="compositionally biased region" description="Basic and acidic residues" evidence="6">
    <location>
        <begin position="746"/>
        <end position="755"/>
    </location>
</feature>
<feature type="compositionally biased region" description="Gly residues" evidence="6">
    <location>
        <begin position="898"/>
        <end position="907"/>
    </location>
</feature>
<accession>A0A0G4FGN2</accession>
<keyword evidence="3 7" id="KW-0812">Transmembrane</keyword>
<keyword evidence="4 7" id="KW-1133">Transmembrane helix</keyword>
<feature type="compositionally biased region" description="Low complexity" evidence="6">
    <location>
        <begin position="1862"/>
        <end position="1880"/>
    </location>
</feature>
<dbReference type="EMBL" id="CDMZ01000357">
    <property type="protein sequence ID" value="CEM12572.1"/>
    <property type="molecule type" value="Genomic_DNA"/>
</dbReference>
<feature type="region of interest" description="Disordered" evidence="6">
    <location>
        <begin position="1141"/>
        <end position="1261"/>
    </location>
</feature>
<feature type="compositionally biased region" description="Polar residues" evidence="6">
    <location>
        <begin position="1404"/>
        <end position="1422"/>
    </location>
</feature>
<feature type="region of interest" description="Disordered" evidence="6">
    <location>
        <begin position="1269"/>
        <end position="1288"/>
    </location>
</feature>
<gene>
    <name evidence="8" type="ORF">Cvel_16913</name>
</gene>
<feature type="compositionally biased region" description="Polar residues" evidence="6">
    <location>
        <begin position="1220"/>
        <end position="1229"/>
    </location>
</feature>
<sequence length="2257" mass="241870">MNEEEEPLRDPLEFELAFEKYYIDRKPLYPELKQISFFAIAFVLLLSSLAWHESFGAIEFDVSQSHPYMSWLFFCGALVLFEAGTLACSAIQIERSCAHQGLHPWTGMPLKKLPSEKKKKKKQKKDNESEKKDPPHSPPDKPAGAASNSVGEKERPEKKGKEKETAPTAQPASSGKSEEEEKGKAGAVVAGERDETPDHHPASSVPAPEEFTPNWLAKMYCKAEAAAVMCFVLLILTITYSLLSFNVFPVHIDSFHRPVYGVRYCEWIIAVPNLIYLQARVLFQAPARIAYPPMFLTAAYCATSFWGCLTFNWYWRWGAWWVSWVGWLVSSHQMVGFFCYDKHRGKDQVIDRIKAVLLYINVISYFIYGVPYTIEILNCGSVFLEQAMYTIFDAFVKSVNATVLFALQISEWEVKAAENELLMRLKVEKQNREAAQLESLALEATFKRISLWMEHRRRAMEEMRVRQLLERFGEMVGIAAWEWDTTMPAWKGCRQTRVMETLTGRPGALLSEEGVGGEFDEESERADSHIQVDRPSEEADGRLARHLRPPSAGNMGKGMHGLGFRSSGRGVGGLHGHGHGYHLGGGREHRLMTLREDDVGEAEALPEASSEVGVGGGVSQMGEKGDGFSAGEDKSRENLDETGLVRLVSPPAAAAAANVVCPPDRDGVRSAAWEADGLPGGMLGGRGRLGERKPVRPASDEGPTGKVPHAQVGVVRPTRTPETPATGGRTTSGDSRGSGSRAGAGRRAEERDRDGLSPQTQKARMNLTSRSVAPPAGLLGFPDDELSLNRDGSEGELSGRDQQLEMDRAMASAKNASRKHLLSMANQLEEAGFSSQERIKELRLQIEKTMADASSVLDLGEDMPLPQGLGFSLSVRGQVHSEGKNGGGAGPGTTAQGPGHGPGLGGVGEREAERENDTASAAMESAGGLPGESEPDLSGFWTEHAQEPYRSRLEAAVKHIAKFGGEFRTTVLYEQPDGTVRWFRCGGKKKRGSSNVMRGYLQDVTTERLQNISADQTRSRLQQLVDTAFQATMVVDVQEQIILEASPLLWMWRSHRIEGVPLVSLLQPADCLALRDVMVKKRMQRTVGLVREDPTHPTATANMLAVLDEDDPVTCFVGLWDLFESSYPFRPLDLTGVLGAEEGGRTHSSDLSSSPSLIPPNAPAPLSEVHLTNRNRGESPRVHQPGASSAPSIPILPQPHPYPHMHTQMPTGLTGPLRSMSPQSTSSNKPRPPEDEPAEHPAPHLMVPRDQTATSEEPPDVMPARMFPSGAGPGDPNMMRPGPAAEREVSEDPAAQAVFPSGRDPADPNIVPGPLPGPSIERGISADPAVHVIFPLGAGPADPNMMPGPSPGPVVGLPVSGDPAAQIIFPSGVGPGDLNRVPGFAAETQTEETKTRDQVGDPNLNMQLDPNKPGSTPTNRNASRVPDGESRAPVKGSVGLSVLRGVSAGEARDPDPGPQMSSGAPASPSTLYHAPLMDVDSVDPLLGDATKQKPQSGVSPQYGRASAEGGRSGGGILGPRFLQNSPPGFASVSTSRLEKERESRYSYSGPAAGTALGSSQFPSEGYGSPPHPLAATQAPQGLLNQPMHPPPSSSRQTPFPPSSSSLGVGTGLHPNLQSGTTFDSQNSSRRHPVSSFGGNVSNPEGICSLGVALEDHPDTLTFNVGALPIPPPPAPGSFPQPPVAAQGETAQGCQERNAGQGVPGQRDRERTGNAHEGYGVMQQKGRCEGPRAQELQPSNVERTVSPPALPPDVPVMLGGIAKAYAGDDTTRIGLRGTLSALGKFRSGGGTLESSAEELISQMVLEIESRVDPSAVGSCSPALTLTRQQRRTKAGSSGGLGMTSFHYAFEPPRVETHSEPVQGRSTLGSSSSCGLSPKGPSQKGRGQGGDLKDRGALSGGGEGGGGVAHSNPLTLVRQSRRRRQRKSMPFAGSLTCLLPPIQEHYSPALYQGGRPSRHAGWSLATSFRGPGPGRRHGARVSSSKRHFVRPSPSFFGKEKEGSDRSMEVRSDSGLLMTSQNASLLSSPSLRRHSSSGKKKQSQSEGQPIERSDRSGSSVCSGSASISASNWSQPEFVHYSSSSSASVGLSAVGIHSEPPGGGASVNDGEEPGAGVSPPGATPDAEAKMREREAWIRRQLGLLPSKPASRSFKKTERQQEKEKGEERRDKERLETQSVERNFDREEYPDSFLVSPGPPEISASSSAGFGPTRTASSVLRNVPRDCVGGGEEKTEDEEEKEKTGGGKEDNGPDAALKPAEA</sequence>
<feature type="transmembrane region" description="Helical" evidence="7">
    <location>
        <begin position="321"/>
        <end position="340"/>
    </location>
</feature>
<evidence type="ECO:0000256" key="4">
    <source>
        <dbReference type="ARBA" id="ARBA00022989"/>
    </source>
</evidence>
<feature type="compositionally biased region" description="Basic and acidic residues" evidence="6">
    <location>
        <begin position="2122"/>
        <end position="2133"/>
    </location>
</feature>
<evidence type="ECO:0008006" key="9">
    <source>
        <dbReference type="Google" id="ProtNLM"/>
    </source>
</evidence>
<organism evidence="8">
    <name type="scientific">Chromera velia CCMP2878</name>
    <dbReference type="NCBI Taxonomy" id="1169474"/>
    <lineage>
        <taxon>Eukaryota</taxon>
        <taxon>Sar</taxon>
        <taxon>Alveolata</taxon>
        <taxon>Colpodellida</taxon>
        <taxon>Chromeraceae</taxon>
        <taxon>Chromera</taxon>
    </lineage>
</organism>
<feature type="compositionally biased region" description="Basic and acidic residues" evidence="6">
    <location>
        <begin position="2150"/>
        <end position="2171"/>
    </location>
</feature>
<feature type="transmembrane region" description="Helical" evidence="7">
    <location>
        <begin position="352"/>
        <end position="374"/>
    </location>
</feature>
<feature type="region of interest" description="Disordered" evidence="6">
    <location>
        <begin position="1960"/>
        <end position="2257"/>
    </location>
</feature>
<feature type="compositionally biased region" description="Basic residues" evidence="6">
    <location>
        <begin position="1972"/>
        <end position="1987"/>
    </location>
</feature>
<evidence type="ECO:0000256" key="1">
    <source>
        <dbReference type="ARBA" id="ARBA00004141"/>
    </source>
</evidence>
<feature type="compositionally biased region" description="Basic and acidic residues" evidence="6">
    <location>
        <begin position="191"/>
        <end position="201"/>
    </location>
</feature>
<feature type="transmembrane region" description="Helical" evidence="7">
    <location>
        <begin position="225"/>
        <end position="247"/>
    </location>
</feature>
<feature type="compositionally biased region" description="Gly residues" evidence="6">
    <location>
        <begin position="1896"/>
        <end position="1906"/>
    </location>
</feature>
<feature type="region of interest" description="Disordered" evidence="6">
    <location>
        <begin position="1814"/>
        <end position="1927"/>
    </location>
</feature>
<feature type="compositionally biased region" description="Low complexity" evidence="6">
    <location>
        <begin position="725"/>
        <end position="745"/>
    </location>
</feature>
<feature type="compositionally biased region" description="Basic and acidic residues" evidence="6">
    <location>
        <begin position="2236"/>
        <end position="2246"/>
    </location>
</feature>
<feature type="compositionally biased region" description="Basic and acidic residues" evidence="6">
    <location>
        <begin position="1995"/>
        <end position="2009"/>
    </location>
</feature>
<feature type="compositionally biased region" description="Polar residues" evidence="6">
    <location>
        <begin position="757"/>
        <end position="771"/>
    </location>
</feature>
<feature type="compositionally biased region" description="Low complexity" evidence="6">
    <location>
        <begin position="2078"/>
        <end position="2091"/>
    </location>
</feature>
<evidence type="ECO:0000256" key="5">
    <source>
        <dbReference type="ARBA" id="ARBA00023136"/>
    </source>
</evidence>
<feature type="compositionally biased region" description="Basic residues" evidence="6">
    <location>
        <begin position="2028"/>
        <end position="2039"/>
    </location>
</feature>
<feature type="compositionally biased region" description="Polar residues" evidence="6">
    <location>
        <begin position="2198"/>
        <end position="2215"/>
    </location>
</feature>
<feature type="compositionally biased region" description="Basic and acidic residues" evidence="6">
    <location>
        <begin position="787"/>
        <end position="803"/>
    </location>
</feature>
<feature type="region of interest" description="Disordered" evidence="6">
    <location>
        <begin position="1378"/>
        <end position="1646"/>
    </location>
</feature>
<dbReference type="GO" id="GO:0016020">
    <property type="term" value="C:membrane"/>
    <property type="evidence" value="ECO:0007669"/>
    <property type="project" value="UniProtKB-SubCell"/>
</dbReference>
<proteinExistence type="inferred from homology"/>
<dbReference type="VEuPathDB" id="CryptoDB:Cvel_16913"/>
<dbReference type="Pfam" id="PF01036">
    <property type="entry name" value="Bac_rhodopsin"/>
    <property type="match status" value="1"/>
</dbReference>
<evidence type="ECO:0000256" key="7">
    <source>
        <dbReference type="SAM" id="Phobius"/>
    </source>
</evidence>
<evidence type="ECO:0000256" key="6">
    <source>
        <dbReference type="SAM" id="MobiDB-lite"/>
    </source>
</evidence>
<feature type="compositionally biased region" description="Basic and acidic residues" evidence="6">
    <location>
        <begin position="525"/>
        <end position="542"/>
    </location>
</feature>
<feature type="compositionally biased region" description="Pro residues" evidence="6">
    <location>
        <begin position="1668"/>
        <end position="1682"/>
    </location>
</feature>
<dbReference type="Gene3D" id="1.20.1070.10">
    <property type="entry name" value="Rhodopsin 7-helix transmembrane proteins"/>
    <property type="match status" value="1"/>
</dbReference>
<evidence type="ECO:0000256" key="3">
    <source>
        <dbReference type="ARBA" id="ARBA00022692"/>
    </source>
</evidence>
<feature type="region of interest" description="Disordered" evidence="6">
    <location>
        <begin position="671"/>
        <end position="803"/>
    </location>
</feature>
<feature type="compositionally biased region" description="Polar residues" evidence="6">
    <location>
        <begin position="1615"/>
        <end position="1627"/>
    </location>
</feature>
<feature type="transmembrane region" description="Helical" evidence="7">
    <location>
        <begin position="71"/>
        <end position="91"/>
    </location>
</feature>
<evidence type="ECO:0000256" key="2">
    <source>
        <dbReference type="ARBA" id="ARBA00008130"/>
    </source>
</evidence>
<feature type="region of interest" description="Disordered" evidence="6">
    <location>
        <begin position="104"/>
        <end position="208"/>
    </location>
</feature>
<feature type="transmembrane region" description="Helical" evidence="7">
    <location>
        <begin position="295"/>
        <end position="315"/>
    </location>
</feature>
<feature type="region of interest" description="Disordered" evidence="6">
    <location>
        <begin position="878"/>
        <end position="939"/>
    </location>
</feature>
<feature type="compositionally biased region" description="Polar residues" evidence="6">
    <location>
        <begin position="1593"/>
        <end position="1607"/>
    </location>
</feature>
<evidence type="ECO:0000313" key="8">
    <source>
        <dbReference type="EMBL" id="CEM12572.1"/>
    </source>
</evidence>
<feature type="compositionally biased region" description="Basic and acidic residues" evidence="6">
    <location>
        <begin position="125"/>
        <end position="139"/>
    </location>
</feature>
<feature type="compositionally biased region" description="Gly residues" evidence="6">
    <location>
        <begin position="678"/>
        <end position="687"/>
    </location>
</feature>
<feature type="compositionally biased region" description="Basic and acidic residues" evidence="6">
    <location>
        <begin position="1231"/>
        <end position="1242"/>
    </location>
</feature>
<name>A0A0G4FGN2_9ALVE</name>
<feature type="region of interest" description="Disordered" evidence="6">
    <location>
        <begin position="1663"/>
        <end position="1731"/>
    </location>
</feature>
<feature type="transmembrane region" description="Helical" evidence="7">
    <location>
        <begin position="35"/>
        <end position="51"/>
    </location>
</feature>
<feature type="compositionally biased region" description="Basic and acidic residues" evidence="6">
    <location>
        <begin position="908"/>
        <end position="917"/>
    </location>
</feature>